<evidence type="ECO:0000313" key="1">
    <source>
        <dbReference type="EMBL" id="RIX59223.1"/>
    </source>
</evidence>
<keyword evidence="2" id="KW-1185">Reference proteome</keyword>
<name>A0A3A1VL37_9BACL</name>
<comment type="caution">
    <text evidence="1">The sequence shown here is derived from an EMBL/GenBank/DDBJ whole genome shotgun (WGS) entry which is preliminary data.</text>
</comment>
<gene>
    <name evidence="1" type="ORF">D3P08_03445</name>
</gene>
<sequence length="195" mass="22866">MKKPKIKSLLLLLLVIAIASNLYMHHKFNHFIHQKQSQNQTDLWSISVSGENLAKRLEDFLQHSHEADNEEVKEILDNSWRVVLGESQSIRFYLGRVSPQDMEELAPRWSLLQYSLLRIDDFLHGLNFNFLEQRSYSINNEEVEKLKAVVTTYKKIHEAVKNKSEHPELVIDSLTDQMMIIDHHYASILETLELD</sequence>
<dbReference type="Proteomes" id="UP000266482">
    <property type="component" value="Unassembled WGS sequence"/>
</dbReference>
<accession>A0A3A1VL37</accession>
<evidence type="ECO:0000313" key="2">
    <source>
        <dbReference type="Proteomes" id="UP000266482"/>
    </source>
</evidence>
<protein>
    <submittedName>
        <fullName evidence="1">Uncharacterized protein</fullName>
    </submittedName>
</protein>
<organism evidence="1 2">
    <name type="scientific">Paenibacillus nanensis</name>
    <dbReference type="NCBI Taxonomy" id="393251"/>
    <lineage>
        <taxon>Bacteria</taxon>
        <taxon>Bacillati</taxon>
        <taxon>Bacillota</taxon>
        <taxon>Bacilli</taxon>
        <taxon>Bacillales</taxon>
        <taxon>Paenibacillaceae</taxon>
        <taxon>Paenibacillus</taxon>
    </lineage>
</organism>
<dbReference type="AlphaFoldDB" id="A0A3A1VL37"/>
<reference evidence="1 2" key="1">
    <citation type="submission" date="2018-09" db="EMBL/GenBank/DDBJ databases">
        <title>Paenibacillus aracenensis nov. sp. isolated from a cave in southern Spain.</title>
        <authorList>
            <person name="Jurado V."/>
            <person name="Gutierrez-Patricio S."/>
            <person name="Gonzalez-Pimentel J.L."/>
            <person name="Miller A.Z."/>
            <person name="Laiz L."/>
            <person name="Saiz-Jimenez C."/>
        </authorList>
    </citation>
    <scope>NUCLEOTIDE SEQUENCE [LARGE SCALE GENOMIC DNA]</scope>
    <source>
        <strain evidence="1 2">DSM 22867</strain>
    </source>
</reference>
<dbReference type="EMBL" id="QXQA01000002">
    <property type="protein sequence ID" value="RIX59223.1"/>
    <property type="molecule type" value="Genomic_DNA"/>
</dbReference>
<proteinExistence type="predicted"/>